<dbReference type="AlphaFoldDB" id="A0A0E2E871"/>
<dbReference type="SUPFAM" id="SSF53383">
    <property type="entry name" value="PLP-dependent transferases"/>
    <property type="match status" value="1"/>
</dbReference>
<dbReference type="InterPro" id="IPR000653">
    <property type="entry name" value="DegT/StrS_aminotransferase"/>
</dbReference>
<dbReference type="Pfam" id="PF01041">
    <property type="entry name" value="DegT_DnrJ_EryC1"/>
    <property type="match status" value="1"/>
</dbReference>
<name>A0A0E2E871_TREDN</name>
<dbReference type="Gene3D" id="3.90.1150.10">
    <property type="entry name" value="Aspartate Aminotransferase, domain 1"/>
    <property type="match status" value="1"/>
</dbReference>
<dbReference type="Proteomes" id="UP000011705">
    <property type="component" value="Chromosome"/>
</dbReference>
<dbReference type="InterPro" id="IPR015422">
    <property type="entry name" value="PyrdxlP-dep_Trfase_small"/>
</dbReference>
<comment type="similarity">
    <text evidence="1 2">Belongs to the DegT/DnrJ/EryC1 family.</text>
</comment>
<comment type="caution">
    <text evidence="3">The sequence shown here is derived from an EMBL/GenBank/DDBJ whole genome shotgun (WGS) entry which is preliminary data.</text>
</comment>
<dbReference type="GO" id="GO:0000271">
    <property type="term" value="P:polysaccharide biosynthetic process"/>
    <property type="evidence" value="ECO:0007669"/>
    <property type="project" value="TreeGrafter"/>
</dbReference>
<proteinExistence type="inferred from homology"/>
<protein>
    <recommendedName>
        <fullName evidence="4">DegT/DnrJ/EryC1/StrS aminotransferase family protein</fullName>
    </recommendedName>
</protein>
<evidence type="ECO:0000256" key="2">
    <source>
        <dbReference type="RuleBase" id="RU004508"/>
    </source>
</evidence>
<evidence type="ECO:0008006" key="4">
    <source>
        <dbReference type="Google" id="ProtNLM"/>
    </source>
</evidence>
<organism evidence="3">
    <name type="scientific">Treponema denticola H-22</name>
    <dbReference type="NCBI Taxonomy" id="999432"/>
    <lineage>
        <taxon>Bacteria</taxon>
        <taxon>Pseudomonadati</taxon>
        <taxon>Spirochaetota</taxon>
        <taxon>Spirochaetia</taxon>
        <taxon>Spirochaetales</taxon>
        <taxon>Treponemataceae</taxon>
        <taxon>Treponema</taxon>
    </lineage>
</organism>
<dbReference type="EMBL" id="AGDV01000001">
    <property type="protein sequence ID" value="EMB36184.1"/>
    <property type="molecule type" value="Genomic_DNA"/>
</dbReference>
<reference evidence="3" key="1">
    <citation type="submission" date="2012-01" db="EMBL/GenBank/DDBJ databases">
        <title>The Genome Sequence of Treponema denticola H-22.</title>
        <authorList>
            <consortium name="The Broad Institute Genome Sequencing Platform"/>
            <person name="Earl A."/>
            <person name="Ward D."/>
            <person name="Feldgarden M."/>
            <person name="Gevers D."/>
            <person name="Blanton J.M."/>
            <person name="Fenno C.J."/>
            <person name="Baranova O.V."/>
            <person name="Mathney J."/>
            <person name="Dewhirst F.E."/>
            <person name="Izard J."/>
            <person name="Young S.K."/>
            <person name="Zeng Q."/>
            <person name="Gargeya S."/>
            <person name="Fitzgerald M."/>
            <person name="Haas B."/>
            <person name="Abouelleil A."/>
            <person name="Alvarado L."/>
            <person name="Arachchi H.M."/>
            <person name="Berlin A."/>
            <person name="Chapman S.B."/>
            <person name="Gearin G."/>
            <person name="Goldberg J."/>
            <person name="Griggs A."/>
            <person name="Gujja S."/>
            <person name="Hansen M."/>
            <person name="Heiman D."/>
            <person name="Howarth C."/>
            <person name="Larimer J."/>
            <person name="Lui A."/>
            <person name="MacDonald P.J.P."/>
            <person name="McCowen C."/>
            <person name="Montmayeur A."/>
            <person name="Murphy C."/>
            <person name="Neiman D."/>
            <person name="Pearson M."/>
            <person name="Priest M."/>
            <person name="Roberts A."/>
            <person name="Saif S."/>
            <person name="Shea T."/>
            <person name="Sisk P."/>
            <person name="Stolte C."/>
            <person name="Sykes S."/>
            <person name="Wortman J."/>
            <person name="Nusbaum C."/>
            <person name="Birren B."/>
        </authorList>
    </citation>
    <scope>NUCLEOTIDE SEQUENCE [LARGE SCALE GENOMIC DNA]</scope>
    <source>
        <strain evidence="3">H-22</strain>
    </source>
</reference>
<sequence>MKIPVYSSTIRRSEMDAVLTCMVEEKIGPGEMNQKLIKQVCEAFQTAGAAAFRSPAIALNYALRALNLENGSSVIISSLAPSWQYVELNRQGYKPIVLDVEADSVFPSFESIENAVQAGGRVLVLHETLGFLPDMEKILSLTIPVIEDISQSAGAAYKEKYAGSMGVFSILGLEEKDILTGGGGAVLLAPERRNAIVLKKLYDESPLTDQLPDINASLAFVQLKQMAKNMEQRKEMHESYVRSLMQGKHKTIAQKEDAVNPVYSFPVILNSGVSDVQKYAAKKDIDIELAFKNSTVEYLKESQESFINASSLLLRCVLFPLYPRLGAKKSAEIARVLATLP</sequence>
<keyword evidence="2" id="KW-0663">Pyridoxal phosphate</keyword>
<evidence type="ECO:0000313" key="3">
    <source>
        <dbReference type="EMBL" id="EMB36184.1"/>
    </source>
</evidence>
<accession>A0A0E2E871</accession>
<dbReference type="GO" id="GO:0008483">
    <property type="term" value="F:transaminase activity"/>
    <property type="evidence" value="ECO:0007669"/>
    <property type="project" value="TreeGrafter"/>
</dbReference>
<dbReference type="InterPro" id="IPR015424">
    <property type="entry name" value="PyrdxlP-dep_Trfase"/>
</dbReference>
<dbReference type="RefSeq" id="WP_002682988.1">
    <property type="nucleotide sequence ID" value="NZ_CM001795.1"/>
</dbReference>
<dbReference type="PANTHER" id="PTHR30244">
    <property type="entry name" value="TRANSAMINASE"/>
    <property type="match status" value="1"/>
</dbReference>
<dbReference type="PANTHER" id="PTHR30244:SF34">
    <property type="entry name" value="DTDP-4-AMINO-4,6-DIDEOXYGALACTOSE TRANSAMINASE"/>
    <property type="match status" value="1"/>
</dbReference>
<gene>
    <name evidence="3" type="ORF">HMPREF9726_00376</name>
</gene>
<dbReference type="PATRIC" id="fig|999432.5.peg.389"/>
<dbReference type="Gene3D" id="3.40.640.10">
    <property type="entry name" value="Type I PLP-dependent aspartate aminotransferase-like (Major domain)"/>
    <property type="match status" value="1"/>
</dbReference>
<dbReference type="GO" id="GO:0030170">
    <property type="term" value="F:pyridoxal phosphate binding"/>
    <property type="evidence" value="ECO:0007669"/>
    <property type="project" value="TreeGrafter"/>
</dbReference>
<dbReference type="InterPro" id="IPR015421">
    <property type="entry name" value="PyrdxlP-dep_Trfase_major"/>
</dbReference>
<evidence type="ECO:0000256" key="1">
    <source>
        <dbReference type="ARBA" id="ARBA00037999"/>
    </source>
</evidence>
<dbReference type="HOGENOM" id="CLU_033332_2_0_12"/>